<dbReference type="AlphaFoldDB" id="A0A8S9Y5K9"/>
<evidence type="ECO:0000313" key="3">
    <source>
        <dbReference type="Proteomes" id="UP000466442"/>
    </source>
</evidence>
<evidence type="ECO:0000313" key="2">
    <source>
        <dbReference type="EMBL" id="KAF6215848.1"/>
    </source>
</evidence>
<protein>
    <submittedName>
        <fullName evidence="2">Uncharacterized protein</fullName>
    </submittedName>
</protein>
<feature type="region of interest" description="Disordered" evidence="1">
    <location>
        <begin position="1"/>
        <end position="26"/>
    </location>
</feature>
<reference evidence="2" key="1">
    <citation type="journal article" date="2021" name="Mol. Ecol. Resour.">
        <title>Apolygus lucorum genome provides insights into omnivorousness and mesophyll feeding.</title>
        <authorList>
            <person name="Liu Y."/>
            <person name="Liu H."/>
            <person name="Wang H."/>
            <person name="Huang T."/>
            <person name="Liu B."/>
            <person name="Yang B."/>
            <person name="Yin L."/>
            <person name="Li B."/>
            <person name="Zhang Y."/>
            <person name="Zhang S."/>
            <person name="Jiang F."/>
            <person name="Zhang X."/>
            <person name="Ren Y."/>
            <person name="Wang B."/>
            <person name="Wang S."/>
            <person name="Lu Y."/>
            <person name="Wu K."/>
            <person name="Fan W."/>
            <person name="Wang G."/>
        </authorList>
    </citation>
    <scope>NUCLEOTIDE SEQUENCE</scope>
    <source>
        <strain evidence="2">12Hb</strain>
    </source>
</reference>
<feature type="compositionally biased region" description="Basic residues" evidence="1">
    <location>
        <begin position="61"/>
        <end position="74"/>
    </location>
</feature>
<feature type="region of interest" description="Disordered" evidence="1">
    <location>
        <begin position="50"/>
        <end position="78"/>
    </location>
</feature>
<dbReference type="Proteomes" id="UP000466442">
    <property type="component" value="Linkage Group LG1"/>
</dbReference>
<dbReference type="EMBL" id="WIXP02000001">
    <property type="protein sequence ID" value="KAF6215848.1"/>
    <property type="molecule type" value="Genomic_DNA"/>
</dbReference>
<evidence type="ECO:0000256" key="1">
    <source>
        <dbReference type="SAM" id="MobiDB-lite"/>
    </source>
</evidence>
<name>A0A8S9Y5K9_APOLU</name>
<keyword evidence="3" id="KW-1185">Reference proteome</keyword>
<comment type="caution">
    <text evidence="2">The sequence shown here is derived from an EMBL/GenBank/DDBJ whole genome shotgun (WGS) entry which is preliminary data.</text>
</comment>
<proteinExistence type="predicted"/>
<accession>A0A8S9Y5K9</accession>
<sequence>MSPISNSMKVLEQEEEEEQQQPQPLPVWVDDKNRLIQAMVEARVREALRGVEAPPQVPSRGRGRGGGRPRRRSGPLKAYRHCEHFEKL</sequence>
<gene>
    <name evidence="2" type="ORF">GE061_000183</name>
</gene>
<organism evidence="2 3">
    <name type="scientific">Apolygus lucorum</name>
    <name type="common">Small green plant bug</name>
    <name type="synonym">Lygocoris lucorum</name>
    <dbReference type="NCBI Taxonomy" id="248454"/>
    <lineage>
        <taxon>Eukaryota</taxon>
        <taxon>Metazoa</taxon>
        <taxon>Ecdysozoa</taxon>
        <taxon>Arthropoda</taxon>
        <taxon>Hexapoda</taxon>
        <taxon>Insecta</taxon>
        <taxon>Pterygota</taxon>
        <taxon>Neoptera</taxon>
        <taxon>Paraneoptera</taxon>
        <taxon>Hemiptera</taxon>
        <taxon>Heteroptera</taxon>
        <taxon>Panheteroptera</taxon>
        <taxon>Cimicomorpha</taxon>
        <taxon>Miridae</taxon>
        <taxon>Mirini</taxon>
        <taxon>Apolygus</taxon>
    </lineage>
</organism>